<accession>A0A1B8GD39</accession>
<keyword evidence="3" id="KW-1185">Reference proteome</keyword>
<reference evidence="2 3" key="1">
    <citation type="submission" date="2016-03" db="EMBL/GenBank/DDBJ databases">
        <title>Comparative genomics of Pseudogymnoascus destructans, the fungus causing white-nose syndrome of bats.</title>
        <authorList>
            <person name="Palmer J.M."/>
            <person name="Drees K.P."/>
            <person name="Foster J.T."/>
            <person name="Lindner D.L."/>
        </authorList>
    </citation>
    <scope>NUCLEOTIDE SEQUENCE [LARGE SCALE GENOMIC DNA]</scope>
    <source>
        <strain evidence="2 3">UAMH 10579</strain>
    </source>
</reference>
<feature type="compositionally biased region" description="Basic and acidic residues" evidence="1">
    <location>
        <begin position="1"/>
        <end position="12"/>
    </location>
</feature>
<proteinExistence type="predicted"/>
<dbReference type="Gene3D" id="1.25.40.10">
    <property type="entry name" value="Tetratricopeptide repeat domain"/>
    <property type="match status" value="1"/>
</dbReference>
<dbReference type="InterPro" id="IPR002885">
    <property type="entry name" value="PPR_rpt"/>
</dbReference>
<evidence type="ECO:0000313" key="3">
    <source>
        <dbReference type="Proteomes" id="UP000091956"/>
    </source>
</evidence>
<feature type="region of interest" description="Disordered" evidence="1">
    <location>
        <begin position="1"/>
        <end position="21"/>
    </location>
</feature>
<dbReference type="GeneID" id="28841494"/>
<evidence type="ECO:0008006" key="4">
    <source>
        <dbReference type="Google" id="ProtNLM"/>
    </source>
</evidence>
<name>A0A1B8GD39_9PEZI</name>
<evidence type="ECO:0000256" key="1">
    <source>
        <dbReference type="SAM" id="MobiDB-lite"/>
    </source>
</evidence>
<sequence length="884" mass="100196">MNPSRFCDDKTQTARLMPPLRPPISALGRGYVCPSCITKLQHPRYFPSSVRTISSRRNNPPQKTPITPKLEPRLNKEAVSFRQFEQDEHGRLAPLDIREDDHILEGLDLKQKDHEDELARLSETVEGSHEGTLEEKLKFVESLRRALGKDLGVELKAPAIESSATIDSPSTRIAKPVRAKQKRQAAAIEPIEVEDVDVSIPRHSFPREGQAYISRLNEALEKASAAPLKNRKELWRWYSLSRKTLCAAWGEVPMSTWQLLWKELSVEALDNPDRMPHVIQLGNDMEAANRPLKPEQTLLYIEALFVEGNQKDALARWESVRSSLTLVEATAIQYWALGVVMLAKSKQPARAQEAADVLLNDLKAVKESRALIPLIRTWSEYPDSSAIQMAWALYVRLKFWMGSSMEMQDYDAVAGIFLTSNRTDLALAVFRDMMLTDDPVAKSYDSLALYPRFVGLKGTRPLESFQLGPEETSWTRSNPLTVLPPKFRNKFFFGSWIKKLVGDDEIDWASQVVELMSQRDIRPDATYLNGIIGAWFRTGSAENQKKGTTMAWKMIAARLEFVRYRSHRYTSTLEGPVRARFDQTSKDDFIRPSSIAVSAQASLETFSVLIHHYQQLGQKDRVQELLGAIKATEIKPNTAFLNSLLELGSAMHHRPWVWSLYVRFVEQERVVPSQYTFALLWKSMKDHVDPLINRSKAGYPSPRFLFAEMNKSSTWKNEKLAREMYDQIILCFGLADDQIGTAVALRAMQRLYGMYPNEATVRSIVLQIAKAGVKNVAGYRPRRLNLNKDTQRRISDVGKVLKTLKDDRTKQLEDQGVDVEGMSIEDKSEESLKLLCLLLRSTAEVRMASEASELRMEAGVGGVDYLARSAAHEMGVPENLPWAS</sequence>
<dbReference type="AlphaFoldDB" id="A0A1B8GD39"/>
<protein>
    <recommendedName>
        <fullName evidence="4">Pentatricopeptide repeat protein</fullName>
    </recommendedName>
</protein>
<organism evidence="2 3">
    <name type="scientific">Pseudogymnoascus verrucosus</name>
    <dbReference type="NCBI Taxonomy" id="342668"/>
    <lineage>
        <taxon>Eukaryota</taxon>
        <taxon>Fungi</taxon>
        <taxon>Dikarya</taxon>
        <taxon>Ascomycota</taxon>
        <taxon>Pezizomycotina</taxon>
        <taxon>Leotiomycetes</taxon>
        <taxon>Thelebolales</taxon>
        <taxon>Thelebolaceae</taxon>
        <taxon>Pseudogymnoascus</taxon>
    </lineage>
</organism>
<dbReference type="RefSeq" id="XP_018127481.2">
    <property type="nucleotide sequence ID" value="XM_018277536.2"/>
</dbReference>
<dbReference type="Pfam" id="PF13812">
    <property type="entry name" value="PPR_3"/>
    <property type="match status" value="1"/>
</dbReference>
<gene>
    <name evidence="2" type="ORF">VE01_08108</name>
</gene>
<evidence type="ECO:0000313" key="2">
    <source>
        <dbReference type="EMBL" id="OBT93748.2"/>
    </source>
</evidence>
<dbReference type="InterPro" id="IPR011990">
    <property type="entry name" value="TPR-like_helical_dom_sf"/>
</dbReference>
<dbReference type="EMBL" id="KV460250">
    <property type="protein sequence ID" value="OBT93748.2"/>
    <property type="molecule type" value="Genomic_DNA"/>
</dbReference>
<dbReference type="Proteomes" id="UP000091956">
    <property type="component" value="Unassembled WGS sequence"/>
</dbReference>
<reference evidence="3" key="2">
    <citation type="journal article" date="2018" name="Nat. Commun.">
        <title>Extreme sensitivity to ultraviolet light in the fungal pathogen causing white-nose syndrome of bats.</title>
        <authorList>
            <person name="Palmer J.M."/>
            <person name="Drees K.P."/>
            <person name="Foster J.T."/>
            <person name="Lindner D.L."/>
        </authorList>
    </citation>
    <scope>NUCLEOTIDE SEQUENCE [LARGE SCALE GENOMIC DNA]</scope>
    <source>
        <strain evidence="3">UAMH 10579</strain>
    </source>
</reference>